<name>A0A5C5WYQ8_9BACT</name>
<reference evidence="2 3" key="1">
    <citation type="submission" date="2019-02" db="EMBL/GenBank/DDBJ databases">
        <title>Deep-cultivation of Planctomycetes and their phenomic and genomic characterization uncovers novel biology.</title>
        <authorList>
            <person name="Wiegand S."/>
            <person name="Jogler M."/>
            <person name="Boedeker C."/>
            <person name="Pinto D."/>
            <person name="Vollmers J."/>
            <person name="Rivas-Marin E."/>
            <person name="Kohn T."/>
            <person name="Peeters S.H."/>
            <person name="Heuer A."/>
            <person name="Rast P."/>
            <person name="Oberbeckmann S."/>
            <person name="Bunk B."/>
            <person name="Jeske O."/>
            <person name="Meyerdierks A."/>
            <person name="Storesund J.E."/>
            <person name="Kallscheuer N."/>
            <person name="Luecker S."/>
            <person name="Lage O.M."/>
            <person name="Pohl T."/>
            <person name="Merkel B.J."/>
            <person name="Hornburger P."/>
            <person name="Mueller R.-W."/>
            <person name="Bruemmer F."/>
            <person name="Labrenz M."/>
            <person name="Spormann A.M."/>
            <person name="Op Den Camp H."/>
            <person name="Overmann J."/>
            <person name="Amann R."/>
            <person name="Jetten M.S.M."/>
            <person name="Mascher T."/>
            <person name="Medema M.H."/>
            <person name="Devos D.P."/>
            <person name="Kaster A.-K."/>
            <person name="Ovreas L."/>
            <person name="Rohde M."/>
            <person name="Galperin M.Y."/>
            <person name="Jogler C."/>
        </authorList>
    </citation>
    <scope>NUCLEOTIDE SEQUENCE [LARGE SCALE GENOMIC DNA]</scope>
    <source>
        <strain evidence="2 3">CA85</strain>
    </source>
</reference>
<accession>A0A5C5WYQ8</accession>
<evidence type="ECO:0000313" key="2">
    <source>
        <dbReference type="EMBL" id="TWT55728.1"/>
    </source>
</evidence>
<evidence type="ECO:0000256" key="1">
    <source>
        <dbReference type="SAM" id="MobiDB-lite"/>
    </source>
</evidence>
<gene>
    <name evidence="2" type="ORF">CA85_48280</name>
</gene>
<comment type="caution">
    <text evidence="2">The sequence shown here is derived from an EMBL/GenBank/DDBJ whole genome shotgun (WGS) entry which is preliminary data.</text>
</comment>
<sequence>MGEGTRTSHPLEALPRREFKAHPTEACARGFQGMAPVSKD</sequence>
<dbReference type="AlphaFoldDB" id="A0A5C5WYQ8"/>
<keyword evidence="3" id="KW-1185">Reference proteome</keyword>
<dbReference type="EMBL" id="SJPK01000022">
    <property type="protein sequence ID" value="TWT55728.1"/>
    <property type="molecule type" value="Genomic_DNA"/>
</dbReference>
<evidence type="ECO:0000313" key="3">
    <source>
        <dbReference type="Proteomes" id="UP000318053"/>
    </source>
</evidence>
<dbReference type="Proteomes" id="UP000318053">
    <property type="component" value="Unassembled WGS sequence"/>
</dbReference>
<organism evidence="2 3">
    <name type="scientific">Allorhodopirellula solitaria</name>
    <dbReference type="NCBI Taxonomy" id="2527987"/>
    <lineage>
        <taxon>Bacteria</taxon>
        <taxon>Pseudomonadati</taxon>
        <taxon>Planctomycetota</taxon>
        <taxon>Planctomycetia</taxon>
        <taxon>Pirellulales</taxon>
        <taxon>Pirellulaceae</taxon>
        <taxon>Allorhodopirellula</taxon>
    </lineage>
</organism>
<protein>
    <submittedName>
        <fullName evidence="2">Uncharacterized protein</fullName>
    </submittedName>
</protein>
<proteinExistence type="predicted"/>
<feature type="region of interest" description="Disordered" evidence="1">
    <location>
        <begin position="1"/>
        <end position="21"/>
    </location>
</feature>